<evidence type="ECO:0000256" key="3">
    <source>
        <dbReference type="ARBA" id="ARBA00022630"/>
    </source>
</evidence>
<dbReference type="GO" id="GO:0050660">
    <property type="term" value="F:flavin adenine dinucleotide binding"/>
    <property type="evidence" value="ECO:0007669"/>
    <property type="project" value="InterPro"/>
</dbReference>
<organism evidence="10 11">
    <name type="scientific">Streptomyces viridosporus (strain ATCC 14672 / DSM 40746 / JCM 4963 / KCTC 9882 / NRRL B-12104 / FH 1290)</name>
    <name type="common">Streptomyces ghanaensis</name>
    <dbReference type="NCBI Taxonomy" id="566461"/>
    <lineage>
        <taxon>Bacteria</taxon>
        <taxon>Bacillati</taxon>
        <taxon>Actinomycetota</taxon>
        <taxon>Actinomycetes</taxon>
        <taxon>Kitasatosporales</taxon>
        <taxon>Streptomycetaceae</taxon>
        <taxon>Streptomyces</taxon>
    </lineage>
</organism>
<comment type="similarity">
    <text evidence="2 5">Belongs to the acyl-CoA dehydrogenase family.</text>
</comment>
<dbReference type="PANTHER" id="PTHR43884:SF12">
    <property type="entry name" value="ISOVALERYL-COA DEHYDROGENASE, MITOCHONDRIAL-RELATED"/>
    <property type="match status" value="1"/>
</dbReference>
<dbReference type="InterPro" id="IPR009075">
    <property type="entry name" value="AcylCo_DH/oxidase_C"/>
</dbReference>
<dbReference type="InterPro" id="IPR037069">
    <property type="entry name" value="AcylCoA_DH/ox_N_sf"/>
</dbReference>
<dbReference type="Pfam" id="PF02770">
    <property type="entry name" value="Acyl-CoA_dh_M"/>
    <property type="match status" value="1"/>
</dbReference>
<keyword evidence="3 5" id="KW-0285">Flavoprotein</keyword>
<evidence type="ECO:0000256" key="6">
    <source>
        <dbReference type="SAM" id="MobiDB-lite"/>
    </source>
</evidence>
<evidence type="ECO:0000256" key="2">
    <source>
        <dbReference type="ARBA" id="ARBA00009347"/>
    </source>
</evidence>
<dbReference type="eggNOG" id="COG1960">
    <property type="taxonomic scope" value="Bacteria"/>
</dbReference>
<evidence type="ECO:0000259" key="8">
    <source>
        <dbReference type="Pfam" id="PF02770"/>
    </source>
</evidence>
<accession>D6AA91</accession>
<gene>
    <name evidence="10" type="ORF">SSFG_07661</name>
</gene>
<evidence type="ECO:0000313" key="11">
    <source>
        <dbReference type="Proteomes" id="UP000003824"/>
    </source>
</evidence>
<dbReference type="Proteomes" id="UP000003824">
    <property type="component" value="Unassembled WGS sequence"/>
</dbReference>
<dbReference type="InterPro" id="IPR013786">
    <property type="entry name" value="AcylCoA_DH/ox_N"/>
</dbReference>
<feature type="domain" description="Acyl-CoA oxidase/dehydrogenase middle" evidence="8">
    <location>
        <begin position="149"/>
        <end position="249"/>
    </location>
</feature>
<evidence type="ECO:0000256" key="5">
    <source>
        <dbReference type="RuleBase" id="RU362125"/>
    </source>
</evidence>
<proteinExistence type="inferred from homology"/>
<evidence type="ECO:0000313" key="10">
    <source>
        <dbReference type="EMBL" id="EFE72426.2"/>
    </source>
</evidence>
<dbReference type="InterPro" id="IPR009100">
    <property type="entry name" value="AcylCoA_DH/oxidase_NM_dom_sf"/>
</dbReference>
<feature type="region of interest" description="Disordered" evidence="6">
    <location>
        <begin position="1"/>
        <end position="39"/>
    </location>
</feature>
<dbReference type="SUPFAM" id="SSF47203">
    <property type="entry name" value="Acyl-CoA dehydrogenase C-terminal domain-like"/>
    <property type="match status" value="1"/>
</dbReference>
<feature type="domain" description="Acyl-CoA dehydrogenase/oxidase N-terminal" evidence="9">
    <location>
        <begin position="62"/>
        <end position="143"/>
    </location>
</feature>
<dbReference type="Gene3D" id="1.20.140.10">
    <property type="entry name" value="Butyryl-CoA Dehydrogenase, subunit A, domain 3"/>
    <property type="match status" value="1"/>
</dbReference>
<keyword evidence="4 5" id="KW-0274">FAD</keyword>
<dbReference type="InterPro" id="IPR046373">
    <property type="entry name" value="Acyl-CoA_Oxase/DH_mid-dom_sf"/>
</dbReference>
<dbReference type="Pfam" id="PF02771">
    <property type="entry name" value="Acyl-CoA_dh_N"/>
    <property type="match status" value="1"/>
</dbReference>
<dbReference type="InterPro" id="IPR006091">
    <property type="entry name" value="Acyl-CoA_Oxase/DH_mid-dom"/>
</dbReference>
<protein>
    <submittedName>
        <fullName evidence="10">Predicted protein</fullName>
    </submittedName>
</protein>
<evidence type="ECO:0000259" key="9">
    <source>
        <dbReference type="Pfam" id="PF02771"/>
    </source>
</evidence>
<dbReference type="GO" id="GO:0003995">
    <property type="term" value="F:acyl-CoA dehydrogenase activity"/>
    <property type="evidence" value="ECO:0007669"/>
    <property type="project" value="TreeGrafter"/>
</dbReference>
<dbReference type="CDD" id="cd00567">
    <property type="entry name" value="ACAD"/>
    <property type="match status" value="1"/>
</dbReference>
<dbReference type="Gene3D" id="1.10.540.10">
    <property type="entry name" value="Acyl-CoA dehydrogenase/oxidase, N-terminal domain"/>
    <property type="match status" value="1"/>
</dbReference>
<feature type="compositionally biased region" description="Basic and acidic residues" evidence="6">
    <location>
        <begin position="1"/>
        <end position="19"/>
    </location>
</feature>
<evidence type="ECO:0000259" key="7">
    <source>
        <dbReference type="Pfam" id="PF00441"/>
    </source>
</evidence>
<name>D6AA91_STRV1</name>
<sequence>MGDRRPQGRHLPGLDRPDIPEQPAFRGGRPMPGAVGGGMRPLLTAELRARLSESAGRTGPTGAPDRETLTALRASGLLGTAVPARHGGAGGDAAAVNHVVEEVAAVNPSVAIIVFQHFAVSARIAEWGTEEQRERWLPKLAGGLWLAASAWSETGAGAAKRNLASTGARRADGRWRLDGAKTFATGAGVADVYLVLVQTDRPAVTPQGYGADGQTFFLVEAGTPGLVADPGADLDGMRGSATGLLALDGCVVGDTDRIGPVGGAASVIAGVRESGASLGAVSVGIARAALELAVRHARERGLLELPTVRHRLVDLATRLEAARAVVARAGARDSAQPGLTTLHSKLHASTAAEEICLDVARMLGSDGYRAGSRIGGLLADARGVAFMGPTNDVCRELVAASWR</sequence>
<reference evidence="11" key="1">
    <citation type="submission" date="2008-12" db="EMBL/GenBank/DDBJ databases">
        <title>Annotation of Streptomyces ghanaensis ATCC 14672.</title>
        <authorList>
            <consortium name="The Broad Institute Genome Sequencing Platform"/>
            <consortium name="Broad Institute Microbial Sequencing Center"/>
            <person name="Fischbach M."/>
            <person name="Ward D."/>
            <person name="Young S."/>
            <person name="Kodira C.D."/>
            <person name="Zeng Q."/>
            <person name="Koehrsen M."/>
            <person name="Godfrey P."/>
            <person name="Alvarado L."/>
            <person name="Berlin A.M."/>
            <person name="Borenstein D."/>
            <person name="Chen Z."/>
            <person name="Engels R."/>
            <person name="Freedman E."/>
            <person name="Gellesch M."/>
            <person name="Goldberg J."/>
            <person name="Griggs A."/>
            <person name="Gujja S."/>
            <person name="Heiman D.I."/>
            <person name="Hepburn T.A."/>
            <person name="Howarth C."/>
            <person name="Jen D."/>
            <person name="Larson L."/>
            <person name="Lewis B."/>
            <person name="Mehta T."/>
            <person name="Park D."/>
            <person name="Pearson M."/>
            <person name="Roberts A."/>
            <person name="Saif S."/>
            <person name="Shea T.D."/>
            <person name="Shenoy N."/>
            <person name="Sisk P."/>
            <person name="Stolte C."/>
            <person name="Sykes S.N."/>
            <person name="Walk T."/>
            <person name="White J."/>
            <person name="Yandava C."/>
            <person name="Straight P."/>
            <person name="Clardy J."/>
            <person name="Hung D."/>
            <person name="Kolter R."/>
            <person name="Mekalanos J."/>
            <person name="Walker S."/>
            <person name="Walsh C.T."/>
            <person name="Wieland B.L.C."/>
            <person name="Ilzarbe M."/>
            <person name="Galagan J."/>
            <person name="Nusbaum C."/>
            <person name="Birren B."/>
        </authorList>
    </citation>
    <scope>NUCLEOTIDE SEQUENCE [LARGE SCALE GENOMIC DNA]</scope>
    <source>
        <strain evidence="11">ATCC 14672 / DSM 40746 / JCM 4963 / KCTC 9882 / NRRL B-12104 / FH 1290</strain>
    </source>
</reference>
<evidence type="ECO:0000256" key="4">
    <source>
        <dbReference type="ARBA" id="ARBA00022827"/>
    </source>
</evidence>
<dbReference type="Pfam" id="PF00441">
    <property type="entry name" value="Acyl-CoA_dh_1"/>
    <property type="match status" value="1"/>
</dbReference>
<keyword evidence="5" id="KW-0560">Oxidoreductase</keyword>
<dbReference type="PANTHER" id="PTHR43884">
    <property type="entry name" value="ACYL-COA DEHYDROGENASE"/>
    <property type="match status" value="1"/>
</dbReference>
<comment type="cofactor">
    <cofactor evidence="1 5">
        <name>FAD</name>
        <dbReference type="ChEBI" id="CHEBI:57692"/>
    </cofactor>
</comment>
<dbReference type="EMBL" id="DS999642">
    <property type="protein sequence ID" value="EFE72426.2"/>
    <property type="molecule type" value="Genomic_DNA"/>
</dbReference>
<feature type="domain" description="Acyl-CoA dehydrogenase/oxidase C-terminal" evidence="7">
    <location>
        <begin position="268"/>
        <end position="400"/>
    </location>
</feature>
<dbReference type="SUPFAM" id="SSF56645">
    <property type="entry name" value="Acyl-CoA dehydrogenase NM domain-like"/>
    <property type="match status" value="1"/>
</dbReference>
<dbReference type="InterPro" id="IPR036250">
    <property type="entry name" value="AcylCo_DH-like_C"/>
</dbReference>
<evidence type="ECO:0000256" key="1">
    <source>
        <dbReference type="ARBA" id="ARBA00001974"/>
    </source>
</evidence>
<dbReference type="AlphaFoldDB" id="D6AA91"/>
<dbReference type="Gene3D" id="2.40.110.10">
    <property type="entry name" value="Butyryl-CoA Dehydrogenase, subunit A, domain 2"/>
    <property type="match status" value="1"/>
</dbReference>